<comment type="similarity">
    <text evidence="1">Belongs to the syntaxin family.</text>
</comment>
<dbReference type="Proteomes" id="UP001165060">
    <property type="component" value="Unassembled WGS sequence"/>
</dbReference>
<keyword evidence="7" id="KW-1185">Reference proteome</keyword>
<dbReference type="CDD" id="cd15840">
    <property type="entry name" value="SNARE_Qa"/>
    <property type="match status" value="1"/>
</dbReference>
<evidence type="ECO:0000313" key="7">
    <source>
        <dbReference type="Proteomes" id="UP001165060"/>
    </source>
</evidence>
<keyword evidence="2" id="KW-0175">Coiled coil</keyword>
<evidence type="ECO:0000313" key="6">
    <source>
        <dbReference type="EMBL" id="GMI25700.1"/>
    </source>
</evidence>
<reference evidence="6 7" key="1">
    <citation type="journal article" date="2023" name="Commun. Biol.">
        <title>Genome analysis of Parmales, the sister group of diatoms, reveals the evolutionary specialization of diatoms from phago-mixotrophs to photoautotrophs.</title>
        <authorList>
            <person name="Ban H."/>
            <person name="Sato S."/>
            <person name="Yoshikawa S."/>
            <person name="Yamada K."/>
            <person name="Nakamura Y."/>
            <person name="Ichinomiya M."/>
            <person name="Sato N."/>
            <person name="Blanc-Mathieu R."/>
            <person name="Endo H."/>
            <person name="Kuwata A."/>
            <person name="Ogata H."/>
        </authorList>
    </citation>
    <scope>NUCLEOTIDE SEQUENCE [LARGE SCALE GENOMIC DNA]</scope>
</reference>
<proteinExistence type="inferred from homology"/>
<gene>
    <name evidence="6" type="ORF">TeGR_g1595</name>
</gene>
<feature type="coiled-coil region" evidence="2">
    <location>
        <begin position="265"/>
        <end position="292"/>
    </location>
</feature>
<dbReference type="InterPro" id="IPR000727">
    <property type="entry name" value="T_SNARE_dom"/>
</dbReference>
<dbReference type="SUPFAM" id="SSF47661">
    <property type="entry name" value="t-snare proteins"/>
    <property type="match status" value="1"/>
</dbReference>
<evidence type="ECO:0000259" key="5">
    <source>
        <dbReference type="PROSITE" id="PS50192"/>
    </source>
</evidence>
<sequence length="342" mass="37075">MSWQNEGRKPLLQGDGDDDYSDDGNAHVPFVDQLDPDRNILPAMLQKYGAQITEVESAINCLQVAQKDSGGSRKGTSTQQRNMEKAILTANATSKELYEKFRNNSNSAAAIVAANKTMSDDSSGGMAAGIKMADVTGAVEQAAQYGNNFLATPQSKAARAEHNKLRREFQREMMRLERLTKRAEGLTEKDVMRVSAVSGGRPSDASFQSFEAGVGGGGGVGGEEEGDTFKGRVYDDAGFSEAVVMERKREIEGIQSSMIKINEVYNDLANLVDEQQVEIDDIEQNIARTHERTQAGIVQLEKATVTQKVSGRCFRWIIGVVLLGCLVAIGILYGPEIVGSGK</sequence>
<dbReference type="SMART" id="SM00397">
    <property type="entry name" value="t_SNARE"/>
    <property type="match status" value="1"/>
</dbReference>
<feature type="transmembrane region" description="Helical" evidence="4">
    <location>
        <begin position="314"/>
        <end position="334"/>
    </location>
</feature>
<dbReference type="Gene3D" id="1.20.5.110">
    <property type="match status" value="1"/>
</dbReference>
<feature type="region of interest" description="Disordered" evidence="3">
    <location>
        <begin position="1"/>
        <end position="30"/>
    </location>
</feature>
<keyword evidence="4" id="KW-1133">Transmembrane helix</keyword>
<accession>A0ABQ6MGJ9</accession>
<protein>
    <recommendedName>
        <fullName evidence="5">t-SNARE coiled-coil homology domain-containing protein</fullName>
    </recommendedName>
</protein>
<dbReference type="InterPro" id="IPR010989">
    <property type="entry name" value="SNARE"/>
</dbReference>
<dbReference type="PROSITE" id="PS50192">
    <property type="entry name" value="T_SNARE"/>
    <property type="match status" value="1"/>
</dbReference>
<feature type="domain" description="T-SNARE coiled-coil homology" evidence="5">
    <location>
        <begin position="241"/>
        <end position="303"/>
    </location>
</feature>
<feature type="coiled-coil region" evidence="2">
    <location>
        <begin position="159"/>
        <end position="189"/>
    </location>
</feature>
<dbReference type="EMBL" id="BRYB01000227">
    <property type="protein sequence ID" value="GMI25700.1"/>
    <property type="molecule type" value="Genomic_DNA"/>
</dbReference>
<evidence type="ECO:0000256" key="1">
    <source>
        <dbReference type="ARBA" id="ARBA00009063"/>
    </source>
</evidence>
<evidence type="ECO:0000256" key="2">
    <source>
        <dbReference type="SAM" id="Coils"/>
    </source>
</evidence>
<dbReference type="PANTHER" id="PTHR19957">
    <property type="entry name" value="SYNTAXIN"/>
    <property type="match status" value="1"/>
</dbReference>
<dbReference type="Pfam" id="PF05739">
    <property type="entry name" value="SNARE"/>
    <property type="match status" value="1"/>
</dbReference>
<comment type="caution">
    <text evidence="6">The sequence shown here is derived from an EMBL/GenBank/DDBJ whole genome shotgun (WGS) entry which is preliminary data.</text>
</comment>
<name>A0ABQ6MGJ9_9STRA</name>
<keyword evidence="4" id="KW-0812">Transmembrane</keyword>
<evidence type="ECO:0000256" key="4">
    <source>
        <dbReference type="SAM" id="Phobius"/>
    </source>
</evidence>
<dbReference type="PANTHER" id="PTHR19957:SF38">
    <property type="entry name" value="LD27581P"/>
    <property type="match status" value="1"/>
</dbReference>
<evidence type="ECO:0000256" key="3">
    <source>
        <dbReference type="SAM" id="MobiDB-lite"/>
    </source>
</evidence>
<keyword evidence="4" id="KW-0472">Membrane</keyword>
<organism evidence="6 7">
    <name type="scientific">Tetraparma gracilis</name>
    <dbReference type="NCBI Taxonomy" id="2962635"/>
    <lineage>
        <taxon>Eukaryota</taxon>
        <taxon>Sar</taxon>
        <taxon>Stramenopiles</taxon>
        <taxon>Ochrophyta</taxon>
        <taxon>Bolidophyceae</taxon>
        <taxon>Parmales</taxon>
        <taxon>Triparmaceae</taxon>
        <taxon>Tetraparma</taxon>
    </lineage>
</organism>
<dbReference type="InterPro" id="IPR045242">
    <property type="entry name" value="Syntaxin"/>
</dbReference>